<feature type="chain" id="PRO_5046504608" evidence="4">
    <location>
        <begin position="31"/>
        <end position="507"/>
    </location>
</feature>
<keyword evidence="4" id="KW-0732">Signal</keyword>
<evidence type="ECO:0000313" key="7">
    <source>
        <dbReference type="Proteomes" id="UP000706039"/>
    </source>
</evidence>
<dbReference type="Proteomes" id="UP000706039">
    <property type="component" value="Unassembled WGS sequence"/>
</dbReference>
<keyword evidence="3" id="KW-0378">Hydrolase</keyword>
<dbReference type="EMBL" id="JAINVV010000003">
    <property type="protein sequence ID" value="MBY8821535.1"/>
    <property type="molecule type" value="Genomic_DNA"/>
</dbReference>
<dbReference type="PROSITE" id="PS51318">
    <property type="entry name" value="TAT"/>
    <property type="match status" value="1"/>
</dbReference>
<dbReference type="PANTHER" id="PTHR43270:SF4">
    <property type="entry name" value="CARNOSINE DIPEPTIDASE 2, ISOFORM A"/>
    <property type="match status" value="1"/>
</dbReference>
<organism evidence="6 7">
    <name type="scientific">Sphingomonas colocasiae</name>
    <dbReference type="NCBI Taxonomy" id="1848973"/>
    <lineage>
        <taxon>Bacteria</taxon>
        <taxon>Pseudomonadati</taxon>
        <taxon>Pseudomonadota</taxon>
        <taxon>Alphaproteobacteria</taxon>
        <taxon>Sphingomonadales</taxon>
        <taxon>Sphingomonadaceae</taxon>
        <taxon>Sphingomonas</taxon>
    </lineage>
</organism>
<evidence type="ECO:0000259" key="5">
    <source>
        <dbReference type="Pfam" id="PF07687"/>
    </source>
</evidence>
<keyword evidence="2" id="KW-0479">Metal-binding</keyword>
<reference evidence="6 7" key="1">
    <citation type="submission" date="2021-08" db="EMBL/GenBank/DDBJ databases">
        <authorList>
            <person name="Tuo L."/>
        </authorList>
    </citation>
    <scope>NUCLEOTIDE SEQUENCE [LARGE SCALE GENOMIC DNA]</scope>
    <source>
        <strain evidence="6 7">JCM 31229</strain>
    </source>
</reference>
<dbReference type="InterPro" id="IPR011650">
    <property type="entry name" value="Peptidase_M20_dimer"/>
</dbReference>
<dbReference type="InterPro" id="IPR051458">
    <property type="entry name" value="Cyt/Met_Dipeptidase"/>
</dbReference>
<protein>
    <submittedName>
        <fullName evidence="6">M20/M25/M40 family metallo-hydrolase</fullName>
    </submittedName>
</protein>
<evidence type="ECO:0000256" key="2">
    <source>
        <dbReference type="ARBA" id="ARBA00022723"/>
    </source>
</evidence>
<evidence type="ECO:0000313" key="6">
    <source>
        <dbReference type="EMBL" id="MBY8821535.1"/>
    </source>
</evidence>
<dbReference type="Gene3D" id="3.40.630.10">
    <property type="entry name" value="Zn peptidases"/>
    <property type="match status" value="1"/>
</dbReference>
<dbReference type="Gene3D" id="3.30.70.360">
    <property type="match status" value="1"/>
</dbReference>
<dbReference type="InterPro" id="IPR006311">
    <property type="entry name" value="TAT_signal"/>
</dbReference>
<dbReference type="Pfam" id="PF01546">
    <property type="entry name" value="Peptidase_M20"/>
    <property type="match status" value="1"/>
</dbReference>
<dbReference type="Pfam" id="PF07687">
    <property type="entry name" value="M20_dimer"/>
    <property type="match status" value="1"/>
</dbReference>
<feature type="signal peptide" evidence="4">
    <location>
        <begin position="1"/>
        <end position="30"/>
    </location>
</feature>
<gene>
    <name evidence="6" type="ORF">K7G82_04480</name>
</gene>
<dbReference type="RefSeq" id="WP_222988647.1">
    <property type="nucleotide sequence ID" value="NZ_JAINVV010000003.1"/>
</dbReference>
<evidence type="ECO:0000256" key="3">
    <source>
        <dbReference type="ARBA" id="ARBA00022801"/>
    </source>
</evidence>
<sequence length="507" mass="53734">MKNGTDRRTLLASAAAVTGAAMMAPGAALAKTDKLADVKKAIAAGHDASVKRLQDWIALPSIAAENLNYPAGADYMRKLALDAGFQHAEIVPSKGKPGVFATLDAGAKKTLGLYFMYDVKQFVASEWESPPLEGRILDRPGMGKILMGRGAVNQKGPESTVLAALHAMKAAGRKLPVNLVLVAEGEEEIASPNFHEIVTRPHVAEALKKSVGVIIPFAAQNPANGAVTLFLGAKGAIEMEIVVSGEKWGRGPKGDIHSSEKARVDSPPWRLVAALSTLVSPDGNTVMIDGIQDQVRPLTDRERALIAATAAKTDEASTKKQLGVQRWIDDMTWEQSLERLAAVPTINIQGLVSGYTGPGGKTVLPGRAVAKVEMRLVPNMTKEETVAKLRAHLDKRGFTDVEVNVTGGYGPTETPETAALTRAQLATYERFGVETTVYPRIAGSWPGVIFTGPPLNLPAGQFGLGHGSGAHAPNEFFLIESANPKVLGMDDAALAFVDFLYQVAATA</sequence>
<evidence type="ECO:0000256" key="1">
    <source>
        <dbReference type="ARBA" id="ARBA00022670"/>
    </source>
</evidence>
<keyword evidence="1" id="KW-0645">Protease</keyword>
<accession>A0ABS7PLD5</accession>
<comment type="caution">
    <text evidence="6">The sequence shown here is derived from an EMBL/GenBank/DDBJ whole genome shotgun (WGS) entry which is preliminary data.</text>
</comment>
<dbReference type="SUPFAM" id="SSF53187">
    <property type="entry name" value="Zn-dependent exopeptidases"/>
    <property type="match status" value="1"/>
</dbReference>
<dbReference type="PANTHER" id="PTHR43270">
    <property type="entry name" value="BETA-ALA-HIS DIPEPTIDASE"/>
    <property type="match status" value="1"/>
</dbReference>
<name>A0ABS7PLD5_9SPHN</name>
<proteinExistence type="predicted"/>
<dbReference type="InterPro" id="IPR002933">
    <property type="entry name" value="Peptidase_M20"/>
</dbReference>
<keyword evidence="7" id="KW-1185">Reference proteome</keyword>
<evidence type="ECO:0000256" key="4">
    <source>
        <dbReference type="SAM" id="SignalP"/>
    </source>
</evidence>
<feature type="domain" description="Peptidase M20 dimerisation" evidence="5">
    <location>
        <begin position="254"/>
        <end position="397"/>
    </location>
</feature>